<reference evidence="1 2" key="1">
    <citation type="submission" date="2018-08" db="EMBL/GenBank/DDBJ databases">
        <title>A genome reference for cultivated species of the human gut microbiota.</title>
        <authorList>
            <person name="Zou Y."/>
            <person name="Xue W."/>
            <person name="Luo G."/>
        </authorList>
    </citation>
    <scope>NUCLEOTIDE SEQUENCE [LARGE SCALE GENOMIC DNA]</scope>
    <source>
        <strain evidence="1 2">AF19-13AC</strain>
    </source>
</reference>
<dbReference type="Proteomes" id="UP000261023">
    <property type="component" value="Unassembled WGS sequence"/>
</dbReference>
<proteinExistence type="predicted"/>
<evidence type="ECO:0000313" key="2">
    <source>
        <dbReference type="Proteomes" id="UP000261023"/>
    </source>
</evidence>
<accession>A0A3E3DCB0</accession>
<organism evidence="1 2">
    <name type="scientific">Hungatella hathewayi</name>
    <dbReference type="NCBI Taxonomy" id="154046"/>
    <lineage>
        <taxon>Bacteria</taxon>
        <taxon>Bacillati</taxon>
        <taxon>Bacillota</taxon>
        <taxon>Clostridia</taxon>
        <taxon>Lachnospirales</taxon>
        <taxon>Lachnospiraceae</taxon>
        <taxon>Hungatella</taxon>
    </lineage>
</organism>
<name>A0A3E3DCB0_9FIRM</name>
<gene>
    <name evidence="1" type="ORF">DWX31_29890</name>
</gene>
<dbReference type="AlphaFoldDB" id="A0A3E3DCB0"/>
<dbReference type="EMBL" id="QTJW01000032">
    <property type="protein sequence ID" value="RGD66900.1"/>
    <property type="molecule type" value="Genomic_DNA"/>
</dbReference>
<sequence>MNNYIYIILLTFILASANLEGNHIKYSQANGDEINSSVVIQDSEWLPETKVMQDKELELNGTDSHAVKPEMEEANRTFSKESDEYLSYFVGKEFDPSYHPPYAASGYANEYIVIDKIEAGKASGKYTSHIGFIWETSVFFNTPINDDNSIDVVNKWGGIEFKTEESFPEAYTKMKIIFDRVVDGNPVIKTIALGPVEGSEKIIEEYYYLSEPGTIHEWFSNNYMYNYLKMSDEEMVDWITKNINTPWK</sequence>
<dbReference type="RefSeq" id="WP_025531091.1">
    <property type="nucleotide sequence ID" value="NZ_QTJW01000032.1"/>
</dbReference>
<evidence type="ECO:0000313" key="1">
    <source>
        <dbReference type="EMBL" id="RGD66900.1"/>
    </source>
</evidence>
<protein>
    <submittedName>
        <fullName evidence="1">Uncharacterized protein</fullName>
    </submittedName>
</protein>
<comment type="caution">
    <text evidence="1">The sequence shown here is derived from an EMBL/GenBank/DDBJ whole genome shotgun (WGS) entry which is preliminary data.</text>
</comment>